<dbReference type="OrthoDB" id="1055148at2759"/>
<accession>A0A653DV31</accession>
<evidence type="ECO:0000313" key="2">
    <source>
        <dbReference type="Proteomes" id="UP000410492"/>
    </source>
</evidence>
<proteinExistence type="predicted"/>
<name>A0A653DV31_CALMS</name>
<dbReference type="EMBL" id="CAACVG010015091">
    <property type="protein sequence ID" value="VEN64073.1"/>
    <property type="molecule type" value="Genomic_DNA"/>
</dbReference>
<dbReference type="AlphaFoldDB" id="A0A653DV31"/>
<dbReference type="Proteomes" id="UP000410492">
    <property type="component" value="Unassembled WGS sequence"/>
</dbReference>
<reference evidence="1 2" key="1">
    <citation type="submission" date="2019-01" db="EMBL/GenBank/DDBJ databases">
        <authorList>
            <person name="Sayadi A."/>
        </authorList>
    </citation>
    <scope>NUCLEOTIDE SEQUENCE [LARGE SCALE GENOMIC DNA]</scope>
</reference>
<evidence type="ECO:0000313" key="1">
    <source>
        <dbReference type="EMBL" id="VEN64073.1"/>
    </source>
</evidence>
<protein>
    <submittedName>
        <fullName evidence="1">Uncharacterized protein</fullName>
    </submittedName>
</protein>
<organism evidence="1 2">
    <name type="scientific">Callosobruchus maculatus</name>
    <name type="common">Southern cowpea weevil</name>
    <name type="synonym">Pulse bruchid</name>
    <dbReference type="NCBI Taxonomy" id="64391"/>
    <lineage>
        <taxon>Eukaryota</taxon>
        <taxon>Metazoa</taxon>
        <taxon>Ecdysozoa</taxon>
        <taxon>Arthropoda</taxon>
        <taxon>Hexapoda</taxon>
        <taxon>Insecta</taxon>
        <taxon>Pterygota</taxon>
        <taxon>Neoptera</taxon>
        <taxon>Endopterygota</taxon>
        <taxon>Coleoptera</taxon>
        <taxon>Polyphaga</taxon>
        <taxon>Cucujiformia</taxon>
        <taxon>Chrysomeloidea</taxon>
        <taxon>Chrysomelidae</taxon>
        <taxon>Bruchinae</taxon>
        <taxon>Bruchini</taxon>
        <taxon>Callosobruchus</taxon>
    </lineage>
</organism>
<gene>
    <name evidence="1" type="ORF">CALMAC_LOCUS20712</name>
</gene>
<keyword evidence="2" id="KW-1185">Reference proteome</keyword>
<sequence length="69" mass="8234">MLSEKYHCTTFRASILRLPIIHFKHISYVVADPSFLISHYPICIQEHQETERIPSWTKMVAIYRQRTSN</sequence>